<sequence>MEKKLTWDELKKVAILAKEKGIIKADPVKIPENNKYDRITIAKQRTWKRLGIWVD</sequence>
<dbReference type="EMBL" id="CP016893">
    <property type="protein sequence ID" value="AST57999.1"/>
    <property type="molecule type" value="Genomic_DNA"/>
</dbReference>
<dbReference type="Proteomes" id="UP000214975">
    <property type="component" value="Chromosome"/>
</dbReference>
<gene>
    <name evidence="1" type="ORF">Thert_02055</name>
</gene>
<evidence type="ECO:0000313" key="2">
    <source>
        <dbReference type="Proteomes" id="UP000214975"/>
    </source>
</evidence>
<organism evidence="1 2">
    <name type="scientific">Thermoanaerobacterium thermosaccharolyticum</name>
    <name type="common">Clostridium thermosaccharolyticum</name>
    <dbReference type="NCBI Taxonomy" id="1517"/>
    <lineage>
        <taxon>Bacteria</taxon>
        <taxon>Bacillati</taxon>
        <taxon>Bacillota</taxon>
        <taxon>Clostridia</taxon>
        <taxon>Thermoanaerobacterales</taxon>
        <taxon>Thermoanaerobacteraceae</taxon>
        <taxon>Thermoanaerobacterium</taxon>
    </lineage>
</organism>
<dbReference type="AlphaFoldDB" id="A0A223HZX7"/>
<evidence type="ECO:0000313" key="1">
    <source>
        <dbReference type="EMBL" id="AST57999.1"/>
    </source>
</evidence>
<protein>
    <submittedName>
        <fullName evidence="1">ABC transporter substrate binding protein</fullName>
    </submittedName>
</protein>
<reference evidence="1 2" key="1">
    <citation type="submission" date="2016-08" db="EMBL/GenBank/DDBJ databases">
        <title>A novel genetic cassette of butanologenic Thermoanaerobacterium thermosaccharolyticum that directly convert cellulose to butanol.</title>
        <authorList>
            <person name="Li T."/>
            <person name="He J."/>
        </authorList>
    </citation>
    <scope>NUCLEOTIDE SEQUENCE [LARGE SCALE GENOMIC DNA]</scope>
    <source>
        <strain evidence="1 2">TG57</strain>
    </source>
</reference>
<name>A0A223HZX7_THETR</name>
<proteinExistence type="predicted"/>
<dbReference type="RefSeq" id="WP_164906174.1">
    <property type="nucleotide sequence ID" value="NZ_CP016893.1"/>
</dbReference>
<accession>A0A223HZX7</accession>